<name>A0A1H9RUY2_9PSEU</name>
<accession>A0A1H9RUY2</accession>
<dbReference type="STRING" id="155974.SAMN04487818_10594"/>
<gene>
    <name evidence="1" type="ORF">SAMN04487818_10594</name>
</gene>
<reference evidence="2" key="1">
    <citation type="submission" date="2016-10" db="EMBL/GenBank/DDBJ databases">
        <authorList>
            <person name="Varghese N."/>
            <person name="Submissions S."/>
        </authorList>
    </citation>
    <scope>NUCLEOTIDE SEQUENCE [LARGE SCALE GENOMIC DNA]</scope>
    <source>
        <strain evidence="2">DSM 44260</strain>
    </source>
</reference>
<sequence length="76" mass="8279">MNDLRGKGYSASVAIEVDFCEITTDVGINGTEIDFNGGSEFAILFSPRGLDNLIEKATAAREEYNREFGTDSPADR</sequence>
<dbReference type="Proteomes" id="UP000199051">
    <property type="component" value="Unassembled WGS sequence"/>
</dbReference>
<evidence type="ECO:0000313" key="1">
    <source>
        <dbReference type="EMBL" id="SER76235.1"/>
    </source>
</evidence>
<dbReference type="AlphaFoldDB" id="A0A1H9RUY2"/>
<organism evidence="1 2">
    <name type="scientific">Actinokineospora terrae</name>
    <dbReference type="NCBI Taxonomy" id="155974"/>
    <lineage>
        <taxon>Bacteria</taxon>
        <taxon>Bacillati</taxon>
        <taxon>Actinomycetota</taxon>
        <taxon>Actinomycetes</taxon>
        <taxon>Pseudonocardiales</taxon>
        <taxon>Pseudonocardiaceae</taxon>
        <taxon>Actinokineospora</taxon>
    </lineage>
</organism>
<dbReference type="EMBL" id="FOGI01000005">
    <property type="protein sequence ID" value="SER76235.1"/>
    <property type="molecule type" value="Genomic_DNA"/>
</dbReference>
<protein>
    <submittedName>
        <fullName evidence="1">Uncharacterized protein</fullName>
    </submittedName>
</protein>
<evidence type="ECO:0000313" key="2">
    <source>
        <dbReference type="Proteomes" id="UP000199051"/>
    </source>
</evidence>
<keyword evidence="2" id="KW-1185">Reference proteome</keyword>
<proteinExistence type="predicted"/>
<dbReference type="RefSeq" id="WP_092777558.1">
    <property type="nucleotide sequence ID" value="NZ_FOGI01000005.1"/>
</dbReference>